<feature type="transmembrane region" description="Helical" evidence="6">
    <location>
        <begin position="316"/>
        <end position="336"/>
    </location>
</feature>
<dbReference type="PANTHER" id="PTHR23513">
    <property type="entry name" value="INTEGRAL MEMBRANE EFFLUX PROTEIN-RELATED"/>
    <property type="match status" value="1"/>
</dbReference>
<dbReference type="InterPro" id="IPR036259">
    <property type="entry name" value="MFS_trans_sf"/>
</dbReference>
<dbReference type="Gene3D" id="1.20.1250.20">
    <property type="entry name" value="MFS general substrate transporter like domains"/>
    <property type="match status" value="1"/>
</dbReference>
<dbReference type="InterPro" id="IPR011701">
    <property type="entry name" value="MFS"/>
</dbReference>
<evidence type="ECO:0000256" key="3">
    <source>
        <dbReference type="ARBA" id="ARBA00022692"/>
    </source>
</evidence>
<proteinExistence type="predicted"/>
<feature type="transmembrane region" description="Helical" evidence="6">
    <location>
        <begin position="229"/>
        <end position="249"/>
    </location>
</feature>
<gene>
    <name evidence="7" type="ORF">UG56_021820</name>
</gene>
<evidence type="ECO:0000256" key="5">
    <source>
        <dbReference type="ARBA" id="ARBA00023136"/>
    </source>
</evidence>
<evidence type="ECO:0000256" key="4">
    <source>
        <dbReference type="ARBA" id="ARBA00022989"/>
    </source>
</evidence>
<sequence>MTVSETTRGTATPGRDFNRLWLATATSQAGSTIAYGALPLVAVLALDSSTFQVSLLAALSGFAAAAAGIRLGPWIEYRHKRPTMVGADLIRFAAMLSVPIAGLADRLTYAHLCVVGVLAATCELAFTAASGAHLKALVGPEARLTATSRLETTFWTTFTLGPPVGGALVSAFGPTLTVLVDAVTYLLSALGIRSIRTPEPQPPTRKPQHWPAEVTAGWRYILARRDLRALFLNAALFGSCVIATSPLQTVLSLRVLGMEPWMYGVAMGLPCLSGILGAMWAPRLTSRLGERRVLLGAGVARTLWTIPIAFTPSGPVAFAWFTAANFGLILCAAVFNPTFATYRMRETDDDHMSRVQAAWSITMKVAQPVGVLAAGALAAATSPRTAIAVAGVVLLLSSGLLPWRPAVTKNLTCE</sequence>
<dbReference type="RefSeq" id="WP_045547710.1">
    <property type="nucleotide sequence ID" value="NZ_JZDQ02000035.1"/>
</dbReference>
<reference evidence="7" key="1">
    <citation type="submission" date="2016-10" db="EMBL/GenBank/DDBJ databases">
        <title>Draft Genome Sequence of Nocardioides luteus Strain BAFB, an Alkane-Degrading Bacterium Isolated from JP-7 Polluted Soil.</title>
        <authorList>
            <person name="Brown L."/>
            <person name="Ruiz O.N."/>
            <person name="Gunasekera T."/>
        </authorList>
    </citation>
    <scope>NUCLEOTIDE SEQUENCE [LARGE SCALE GENOMIC DNA]</scope>
    <source>
        <strain evidence="7">BAFB</strain>
    </source>
</reference>
<feature type="transmembrane region" description="Helical" evidence="6">
    <location>
        <begin position="109"/>
        <end position="129"/>
    </location>
</feature>
<dbReference type="GO" id="GO:0022857">
    <property type="term" value="F:transmembrane transporter activity"/>
    <property type="evidence" value="ECO:0007669"/>
    <property type="project" value="InterPro"/>
</dbReference>
<evidence type="ECO:0000256" key="2">
    <source>
        <dbReference type="ARBA" id="ARBA00022475"/>
    </source>
</evidence>
<keyword evidence="3 6" id="KW-0812">Transmembrane</keyword>
<feature type="transmembrane region" description="Helical" evidence="6">
    <location>
        <begin position="20"/>
        <end position="45"/>
    </location>
</feature>
<dbReference type="Pfam" id="PF07690">
    <property type="entry name" value="MFS_1"/>
    <property type="match status" value="1"/>
</dbReference>
<keyword evidence="2" id="KW-1003">Cell membrane</keyword>
<keyword evidence="5 6" id="KW-0472">Membrane</keyword>
<organism evidence="7 8">
    <name type="scientific">Nocardioides luteus</name>
    <dbReference type="NCBI Taxonomy" id="1844"/>
    <lineage>
        <taxon>Bacteria</taxon>
        <taxon>Bacillati</taxon>
        <taxon>Actinomycetota</taxon>
        <taxon>Actinomycetes</taxon>
        <taxon>Propionibacteriales</taxon>
        <taxon>Nocardioidaceae</taxon>
        <taxon>Nocardioides</taxon>
    </lineage>
</organism>
<dbReference type="AlphaFoldDB" id="A0A1J4MZ87"/>
<evidence type="ECO:0000313" key="7">
    <source>
        <dbReference type="EMBL" id="OIJ24654.1"/>
    </source>
</evidence>
<dbReference type="CDD" id="cd06173">
    <property type="entry name" value="MFS_MefA_like"/>
    <property type="match status" value="1"/>
</dbReference>
<dbReference type="STRING" id="1844.UG56_021820"/>
<comment type="caution">
    <text evidence="7">The sequence shown here is derived from an EMBL/GenBank/DDBJ whole genome shotgun (WGS) entry which is preliminary data.</text>
</comment>
<dbReference type="Proteomes" id="UP000033772">
    <property type="component" value="Unassembled WGS sequence"/>
</dbReference>
<dbReference type="PANTHER" id="PTHR23513:SF6">
    <property type="entry name" value="MAJOR FACILITATOR SUPERFAMILY ASSOCIATED DOMAIN-CONTAINING PROTEIN"/>
    <property type="match status" value="1"/>
</dbReference>
<dbReference type="GO" id="GO:0005886">
    <property type="term" value="C:plasma membrane"/>
    <property type="evidence" value="ECO:0007669"/>
    <property type="project" value="UniProtKB-SubCell"/>
</dbReference>
<feature type="transmembrane region" description="Helical" evidence="6">
    <location>
        <begin position="357"/>
        <end position="380"/>
    </location>
</feature>
<feature type="transmembrane region" description="Helical" evidence="6">
    <location>
        <begin position="51"/>
        <end position="72"/>
    </location>
</feature>
<dbReference type="OrthoDB" id="3811961at2"/>
<evidence type="ECO:0000256" key="1">
    <source>
        <dbReference type="ARBA" id="ARBA00004651"/>
    </source>
</evidence>
<dbReference type="SUPFAM" id="SSF103473">
    <property type="entry name" value="MFS general substrate transporter"/>
    <property type="match status" value="1"/>
</dbReference>
<comment type="subcellular location">
    <subcellularLocation>
        <location evidence="1">Cell membrane</location>
        <topology evidence="1">Multi-pass membrane protein</topology>
    </subcellularLocation>
</comment>
<feature type="transmembrane region" description="Helical" evidence="6">
    <location>
        <begin position="293"/>
        <end position="310"/>
    </location>
</feature>
<accession>A0A1J4MZ87</accession>
<evidence type="ECO:0000313" key="8">
    <source>
        <dbReference type="Proteomes" id="UP000033772"/>
    </source>
</evidence>
<feature type="transmembrane region" description="Helical" evidence="6">
    <location>
        <begin position="386"/>
        <end position="403"/>
    </location>
</feature>
<name>A0A1J4MZ87_9ACTN</name>
<feature type="transmembrane region" description="Helical" evidence="6">
    <location>
        <begin position="261"/>
        <end position="281"/>
    </location>
</feature>
<evidence type="ECO:0000256" key="6">
    <source>
        <dbReference type="SAM" id="Phobius"/>
    </source>
</evidence>
<dbReference type="EMBL" id="JZDQ02000035">
    <property type="protein sequence ID" value="OIJ24654.1"/>
    <property type="molecule type" value="Genomic_DNA"/>
</dbReference>
<protein>
    <submittedName>
        <fullName evidence="7">MFS transporter</fullName>
    </submittedName>
</protein>
<keyword evidence="8" id="KW-1185">Reference proteome</keyword>
<keyword evidence="4 6" id="KW-1133">Transmembrane helix</keyword>